<sequence>MNSIYVEEYITDEERDRAYEFIRMLLKALPIKSDIKNGIVEGVNVMLKYHKTKMKNEANFYIDINGEFYTAKYIHSKLNHYKTSITNKLAAFILNNKDAVEEFIMN</sequence>
<evidence type="ECO:0000313" key="1">
    <source>
        <dbReference type="EMBL" id="MPM11698.1"/>
    </source>
</evidence>
<gene>
    <name evidence="1" type="ORF">SDC9_58048</name>
</gene>
<dbReference type="EMBL" id="VSSQ01001866">
    <property type="protein sequence ID" value="MPM11698.1"/>
    <property type="molecule type" value="Genomic_DNA"/>
</dbReference>
<dbReference type="AlphaFoldDB" id="A0A644X7C4"/>
<name>A0A644X7C4_9ZZZZ</name>
<accession>A0A644X7C4</accession>
<comment type="caution">
    <text evidence="1">The sequence shown here is derived from an EMBL/GenBank/DDBJ whole genome shotgun (WGS) entry which is preliminary data.</text>
</comment>
<protein>
    <submittedName>
        <fullName evidence="1">Uncharacterized protein</fullName>
    </submittedName>
</protein>
<proteinExistence type="predicted"/>
<reference evidence="1" key="1">
    <citation type="submission" date="2019-08" db="EMBL/GenBank/DDBJ databases">
        <authorList>
            <person name="Kucharzyk K."/>
            <person name="Murdoch R.W."/>
            <person name="Higgins S."/>
            <person name="Loffler F."/>
        </authorList>
    </citation>
    <scope>NUCLEOTIDE SEQUENCE</scope>
</reference>
<organism evidence="1">
    <name type="scientific">bioreactor metagenome</name>
    <dbReference type="NCBI Taxonomy" id="1076179"/>
    <lineage>
        <taxon>unclassified sequences</taxon>
        <taxon>metagenomes</taxon>
        <taxon>ecological metagenomes</taxon>
    </lineage>
</organism>